<dbReference type="InterPro" id="IPR050129">
    <property type="entry name" value="Zn_alcohol_dh"/>
</dbReference>
<keyword evidence="2 4" id="KW-0862">Zinc</keyword>
<evidence type="ECO:0000256" key="1">
    <source>
        <dbReference type="ARBA" id="ARBA00022723"/>
    </source>
</evidence>
<dbReference type="InterPro" id="IPR013149">
    <property type="entry name" value="ADH-like_C"/>
</dbReference>
<proteinExistence type="inferred from homology"/>
<comment type="similarity">
    <text evidence="4">Belongs to the zinc-containing alcohol dehydrogenase family.</text>
</comment>
<dbReference type="GO" id="GO:0016491">
    <property type="term" value="F:oxidoreductase activity"/>
    <property type="evidence" value="ECO:0007669"/>
    <property type="project" value="UniProtKB-KW"/>
</dbReference>
<dbReference type="SMART" id="SM00829">
    <property type="entry name" value="PKS_ER"/>
    <property type="match status" value="1"/>
</dbReference>
<keyword evidence="1 4" id="KW-0479">Metal-binding</keyword>
<accession>A0A2T2WDJ5</accession>
<dbReference type="InterPro" id="IPR036291">
    <property type="entry name" value="NAD(P)-bd_dom_sf"/>
</dbReference>
<evidence type="ECO:0000313" key="6">
    <source>
        <dbReference type="EMBL" id="PSR20306.1"/>
    </source>
</evidence>
<dbReference type="SUPFAM" id="SSF51735">
    <property type="entry name" value="NAD(P)-binding Rossmann-fold domains"/>
    <property type="match status" value="1"/>
</dbReference>
<organism evidence="6 7">
    <name type="scientific">Sulfobacillus acidophilus</name>
    <dbReference type="NCBI Taxonomy" id="53633"/>
    <lineage>
        <taxon>Bacteria</taxon>
        <taxon>Bacillati</taxon>
        <taxon>Bacillota</taxon>
        <taxon>Clostridia</taxon>
        <taxon>Eubacteriales</taxon>
        <taxon>Clostridiales Family XVII. Incertae Sedis</taxon>
        <taxon>Sulfobacillus</taxon>
    </lineage>
</organism>
<dbReference type="InterPro" id="IPR013154">
    <property type="entry name" value="ADH-like_N"/>
</dbReference>
<dbReference type="SUPFAM" id="SSF50129">
    <property type="entry name" value="GroES-like"/>
    <property type="match status" value="1"/>
</dbReference>
<name>A0A2T2WDJ5_9FIRM</name>
<dbReference type="Pfam" id="PF08240">
    <property type="entry name" value="ADH_N"/>
    <property type="match status" value="1"/>
</dbReference>
<reference evidence="6 7" key="1">
    <citation type="journal article" date="2014" name="BMC Genomics">
        <title>Comparison of environmental and isolate Sulfobacillus genomes reveals diverse carbon, sulfur, nitrogen, and hydrogen metabolisms.</title>
        <authorList>
            <person name="Justice N.B."/>
            <person name="Norman A."/>
            <person name="Brown C.T."/>
            <person name="Singh A."/>
            <person name="Thomas B.C."/>
            <person name="Banfield J.F."/>
        </authorList>
    </citation>
    <scope>NUCLEOTIDE SEQUENCE [LARGE SCALE GENOMIC DNA]</scope>
    <source>
        <strain evidence="6">AMDSBA3</strain>
    </source>
</reference>
<evidence type="ECO:0000259" key="5">
    <source>
        <dbReference type="SMART" id="SM00829"/>
    </source>
</evidence>
<dbReference type="InterPro" id="IPR020843">
    <property type="entry name" value="ER"/>
</dbReference>
<protein>
    <recommendedName>
        <fullName evidence="5">Enoyl reductase (ER) domain-containing protein</fullName>
    </recommendedName>
</protein>
<comment type="caution">
    <text evidence="6">The sequence shown here is derived from an EMBL/GenBank/DDBJ whole genome shotgun (WGS) entry which is preliminary data.</text>
</comment>
<evidence type="ECO:0000256" key="3">
    <source>
        <dbReference type="ARBA" id="ARBA00023002"/>
    </source>
</evidence>
<evidence type="ECO:0000256" key="2">
    <source>
        <dbReference type="ARBA" id="ARBA00022833"/>
    </source>
</evidence>
<dbReference type="AlphaFoldDB" id="A0A2T2WDJ5"/>
<sequence length="354" mass="37215">MKAMIFDGVGRPLRLEDVPIPEPGPDDVLVKVGAAGICGSDIHIAIEGTTVPSHVPIILGHEAAGTVALYGDAVKDWRVGDRAAVLPDVVCGNCVNCWNGRSELCLKRQLIGIHRDGALAEYVLAPARNLVRLPDGVSFEAGAIATDAVATPYHALVRVGQLHAGETVLVTGLGALGLHAVTLARVLGASWITAATHHARAGQRARARGADAVWESPRADQSQMFYDLAVDFSGEPSLIETAIRVLRPGGRLVLVGISEKTFSTVSITVSSLVRRGVALIGAYGAHPGDLSEVLALADSGRINLENSVTHRFALPDAYVAIQHLADKWGDPIRIAILPSLAESIPSALCRPLLA</sequence>
<comment type="cofactor">
    <cofactor evidence="4">
        <name>Zn(2+)</name>
        <dbReference type="ChEBI" id="CHEBI:29105"/>
    </cofactor>
</comment>
<evidence type="ECO:0000256" key="4">
    <source>
        <dbReference type="RuleBase" id="RU361277"/>
    </source>
</evidence>
<dbReference type="InterPro" id="IPR002328">
    <property type="entry name" value="ADH_Zn_CS"/>
</dbReference>
<evidence type="ECO:0000313" key="7">
    <source>
        <dbReference type="Proteomes" id="UP000241848"/>
    </source>
</evidence>
<keyword evidence="3" id="KW-0560">Oxidoreductase</keyword>
<dbReference type="PANTHER" id="PTHR43401:SF2">
    <property type="entry name" value="L-THREONINE 3-DEHYDROGENASE"/>
    <property type="match status" value="1"/>
</dbReference>
<dbReference type="GO" id="GO:0008270">
    <property type="term" value="F:zinc ion binding"/>
    <property type="evidence" value="ECO:0007669"/>
    <property type="project" value="InterPro"/>
</dbReference>
<gene>
    <name evidence="6" type="ORF">C7B45_15510</name>
</gene>
<dbReference type="EMBL" id="PXYV01000070">
    <property type="protein sequence ID" value="PSR20306.1"/>
    <property type="molecule type" value="Genomic_DNA"/>
</dbReference>
<dbReference type="PANTHER" id="PTHR43401">
    <property type="entry name" value="L-THREONINE 3-DEHYDROGENASE"/>
    <property type="match status" value="1"/>
</dbReference>
<dbReference type="Gene3D" id="3.90.180.10">
    <property type="entry name" value="Medium-chain alcohol dehydrogenases, catalytic domain"/>
    <property type="match status" value="1"/>
</dbReference>
<feature type="domain" description="Enoyl reductase (ER)" evidence="5">
    <location>
        <begin position="10"/>
        <end position="336"/>
    </location>
</feature>
<dbReference type="CDD" id="cd08254">
    <property type="entry name" value="hydroxyacyl_CoA_DH"/>
    <property type="match status" value="1"/>
</dbReference>
<dbReference type="PROSITE" id="PS00059">
    <property type="entry name" value="ADH_ZINC"/>
    <property type="match status" value="1"/>
</dbReference>
<dbReference type="Proteomes" id="UP000241848">
    <property type="component" value="Unassembled WGS sequence"/>
</dbReference>
<dbReference type="Pfam" id="PF00107">
    <property type="entry name" value="ADH_zinc_N"/>
    <property type="match status" value="1"/>
</dbReference>
<dbReference type="InterPro" id="IPR011032">
    <property type="entry name" value="GroES-like_sf"/>
</dbReference>